<reference evidence="1 2" key="1">
    <citation type="submission" date="2015-01" db="EMBL/GenBank/DDBJ databases">
        <title>Genome of allotetraploid Gossypium barbadense reveals genomic plasticity and fiber elongation in cotton evolution.</title>
        <authorList>
            <person name="Chen X."/>
            <person name="Liu X."/>
            <person name="Zhao B."/>
            <person name="Zheng H."/>
            <person name="Hu Y."/>
            <person name="Lu G."/>
            <person name="Yang C."/>
            <person name="Chen J."/>
            <person name="Shan C."/>
            <person name="Zhang L."/>
            <person name="Zhou Y."/>
            <person name="Wang L."/>
            <person name="Guo W."/>
            <person name="Bai Y."/>
            <person name="Ruan J."/>
            <person name="Shangguan X."/>
            <person name="Mao Y."/>
            <person name="Jiang J."/>
            <person name="Zhu Y."/>
            <person name="Lei J."/>
            <person name="Kang H."/>
            <person name="Chen S."/>
            <person name="He X."/>
            <person name="Wang R."/>
            <person name="Wang Y."/>
            <person name="Chen J."/>
            <person name="Wang L."/>
            <person name="Yu S."/>
            <person name="Wang B."/>
            <person name="Wei J."/>
            <person name="Song S."/>
            <person name="Lu X."/>
            <person name="Gao Z."/>
            <person name="Gu W."/>
            <person name="Deng X."/>
            <person name="Ma D."/>
            <person name="Wang S."/>
            <person name="Liang W."/>
            <person name="Fang L."/>
            <person name="Cai C."/>
            <person name="Zhu X."/>
            <person name="Zhou B."/>
            <person name="Zhang Y."/>
            <person name="Chen Z."/>
            <person name="Xu S."/>
            <person name="Zhu R."/>
            <person name="Wang S."/>
            <person name="Zhang T."/>
            <person name="Zhao G."/>
        </authorList>
    </citation>
    <scope>NUCLEOTIDE SEQUENCE [LARGE SCALE GENOMIC DNA]</scope>
    <source>
        <strain evidence="2">cv. Xinhai21</strain>
        <tissue evidence="1">Leaf</tissue>
    </source>
</reference>
<evidence type="ECO:0000313" key="1">
    <source>
        <dbReference type="EMBL" id="PPR86246.1"/>
    </source>
</evidence>
<accession>A0A2P5W560</accession>
<dbReference type="EMBL" id="KZ669067">
    <property type="protein sequence ID" value="PPR86246.1"/>
    <property type="molecule type" value="Genomic_DNA"/>
</dbReference>
<protein>
    <submittedName>
        <fullName evidence="1">Uncharacterized protein</fullName>
    </submittedName>
</protein>
<dbReference type="Proteomes" id="UP000239757">
    <property type="component" value="Unassembled WGS sequence"/>
</dbReference>
<evidence type="ECO:0000313" key="2">
    <source>
        <dbReference type="Proteomes" id="UP000239757"/>
    </source>
</evidence>
<proteinExistence type="predicted"/>
<gene>
    <name evidence="1" type="ORF">GOBAR_AA34445</name>
</gene>
<name>A0A2P5W560_GOSBA</name>
<sequence>MAAGAPSSLYFINGKAALITLKLPIKSTSIINFISSSPCFSNACAKIATSTPWAPPVYGGSETGERHELLLTRLFEPRPSLCHSNRRL</sequence>
<organism evidence="1 2">
    <name type="scientific">Gossypium barbadense</name>
    <name type="common">Sea Island cotton</name>
    <name type="synonym">Hibiscus barbadensis</name>
    <dbReference type="NCBI Taxonomy" id="3634"/>
    <lineage>
        <taxon>Eukaryota</taxon>
        <taxon>Viridiplantae</taxon>
        <taxon>Streptophyta</taxon>
        <taxon>Embryophyta</taxon>
        <taxon>Tracheophyta</taxon>
        <taxon>Spermatophyta</taxon>
        <taxon>Magnoliopsida</taxon>
        <taxon>eudicotyledons</taxon>
        <taxon>Gunneridae</taxon>
        <taxon>Pentapetalae</taxon>
        <taxon>rosids</taxon>
        <taxon>malvids</taxon>
        <taxon>Malvales</taxon>
        <taxon>Malvaceae</taxon>
        <taxon>Malvoideae</taxon>
        <taxon>Gossypium</taxon>
    </lineage>
</organism>
<dbReference type="AlphaFoldDB" id="A0A2P5W560"/>